<comment type="caution">
    <text evidence="1">The sequence shown here is derived from an EMBL/GenBank/DDBJ whole genome shotgun (WGS) entry which is preliminary data.</text>
</comment>
<reference evidence="1 2" key="1">
    <citation type="submission" date="2019-03" db="EMBL/GenBank/DDBJ databases">
        <title>Genomics of glacier-inhabiting Cryobacterium strains.</title>
        <authorList>
            <person name="Liu Q."/>
            <person name="Xin Y.-H."/>
        </authorList>
    </citation>
    <scope>NUCLEOTIDE SEQUENCE [LARGE SCALE GENOMIC DNA]</scope>
    <source>
        <strain evidence="1 2">TMT2-16</strain>
    </source>
</reference>
<evidence type="ECO:0008006" key="3">
    <source>
        <dbReference type="Google" id="ProtNLM"/>
    </source>
</evidence>
<organism evidence="1 2">
    <name type="scientific">Cryobacterium sandaracinum</name>
    <dbReference type="NCBI Taxonomy" id="1259247"/>
    <lineage>
        <taxon>Bacteria</taxon>
        <taxon>Bacillati</taxon>
        <taxon>Actinomycetota</taxon>
        <taxon>Actinomycetes</taxon>
        <taxon>Micrococcales</taxon>
        <taxon>Microbacteriaceae</taxon>
        <taxon>Cryobacterium</taxon>
    </lineage>
</organism>
<dbReference type="RefSeq" id="WP_104102184.1">
    <property type="nucleotide sequence ID" value="NZ_SOGO01000025.1"/>
</dbReference>
<gene>
    <name evidence="1" type="ORF">E3T25_08630</name>
</gene>
<accession>A0ABY2JBP2</accession>
<evidence type="ECO:0000313" key="1">
    <source>
        <dbReference type="EMBL" id="TFD02384.1"/>
    </source>
</evidence>
<proteinExistence type="predicted"/>
<evidence type="ECO:0000313" key="2">
    <source>
        <dbReference type="Proteomes" id="UP000297851"/>
    </source>
</evidence>
<dbReference type="EMBL" id="SOGO01000025">
    <property type="protein sequence ID" value="TFD02384.1"/>
    <property type="molecule type" value="Genomic_DNA"/>
</dbReference>
<name>A0ABY2JBP2_9MICO</name>
<dbReference type="Proteomes" id="UP000297851">
    <property type="component" value="Unassembled WGS sequence"/>
</dbReference>
<keyword evidence="2" id="KW-1185">Reference proteome</keyword>
<sequence length="82" mass="9190">MIGLGADLETTNCSRAGCRENADWRLDWRNPRIHAQDRVKTWLACDLHVDYLRDFLASRDFPLAVSPLPVSLEAVEPEAGPA</sequence>
<protein>
    <recommendedName>
        <fullName evidence="3">Acetone carboxylase</fullName>
    </recommendedName>
</protein>